<dbReference type="GO" id="GO:0061599">
    <property type="term" value="F:molybdopterin molybdotransferase activity"/>
    <property type="evidence" value="ECO:0007669"/>
    <property type="project" value="UniProtKB-EC"/>
</dbReference>
<sequence>MKYDKLPKDVQRELEARAFRSLVKHLADRPEVANMDLMTLSGFCRNCLGKWITLAARQVGRGDGLDDATRSTLLTASYEDFVGQCVYGEDYASWKKKHHTKPSDEQMDKYTASKGLHAVHDKDKLKPVDPSEVCCTDVDVCLVGGVESGIGEGGEGVGWRAVPMPEFKGTSRLAIRLFVLTCSDRASRGEYSDLSGPAVVAAVNSVIEAGEGLKGKVKIVEVKRAICEDDRNAIVGTLQGWGGTGMGENEVGLVMTTGGTGFSMRDVTPEATREVLLKDLSNILQHALMLCSRKQPLACLSRGICGLINRNMIVVNLPGQPEACRDVVEAVMPGLLHWAKKTGGV</sequence>
<evidence type="ECO:0000256" key="2">
    <source>
        <dbReference type="ARBA" id="ARBA00013269"/>
    </source>
</evidence>
<evidence type="ECO:0000256" key="3">
    <source>
        <dbReference type="ARBA" id="ARBA00023150"/>
    </source>
</evidence>
<accession>A0A9W7LFP2</accession>
<dbReference type="GO" id="GO:0006777">
    <property type="term" value="P:Mo-molybdopterin cofactor biosynthetic process"/>
    <property type="evidence" value="ECO:0007669"/>
    <property type="project" value="UniProtKB-KW"/>
</dbReference>
<dbReference type="InterPro" id="IPR051920">
    <property type="entry name" value="MPT_Adenylyltrnsfr/MoaC-Rel"/>
</dbReference>
<dbReference type="Gene3D" id="1.10.3340.10">
    <property type="entry name" value="SMc04008-like"/>
    <property type="match status" value="1"/>
</dbReference>
<dbReference type="EC" id="2.10.1.1" evidence="2"/>
<comment type="caution">
    <text evidence="5">The sequence shown here is derived from an EMBL/GenBank/DDBJ whole genome shotgun (WGS) entry which is preliminary data.</text>
</comment>
<dbReference type="Pfam" id="PF06844">
    <property type="entry name" value="DUF1244"/>
    <property type="match status" value="1"/>
</dbReference>
<protein>
    <recommendedName>
        <fullName evidence="2">molybdopterin molybdotransferase</fullName>
        <ecNumber evidence="2">2.10.1.1</ecNumber>
    </recommendedName>
</protein>
<gene>
    <name evidence="5" type="ORF">TrCOL_g5691</name>
</gene>
<dbReference type="PANTHER" id="PTHR43764:SF1">
    <property type="entry name" value="MOLYBDOPTERIN MOLYBDOTRANSFERASE"/>
    <property type="match status" value="1"/>
</dbReference>
<name>A0A9W7LFP2_9STRA</name>
<evidence type="ECO:0000313" key="6">
    <source>
        <dbReference type="Proteomes" id="UP001165065"/>
    </source>
</evidence>
<dbReference type="PROSITE" id="PS01078">
    <property type="entry name" value="MOCF_BIOSYNTHESIS_1"/>
    <property type="match status" value="1"/>
</dbReference>
<dbReference type="SUPFAM" id="SSF53218">
    <property type="entry name" value="Molybdenum cofactor biosynthesis proteins"/>
    <property type="match status" value="1"/>
</dbReference>
<dbReference type="Gene3D" id="3.40.980.10">
    <property type="entry name" value="MoaB/Mog-like domain"/>
    <property type="match status" value="1"/>
</dbReference>
<dbReference type="InterPro" id="IPR023163">
    <property type="entry name" value="SMc04008-like_domain"/>
</dbReference>
<evidence type="ECO:0000259" key="4">
    <source>
        <dbReference type="SMART" id="SM00852"/>
    </source>
</evidence>
<evidence type="ECO:0000256" key="1">
    <source>
        <dbReference type="ARBA" id="ARBA00005046"/>
    </source>
</evidence>
<reference evidence="6" key="1">
    <citation type="journal article" date="2023" name="Commun. Biol.">
        <title>Genome analysis of Parmales, the sister group of diatoms, reveals the evolutionary specialization of diatoms from phago-mixotrophs to photoautotrophs.</title>
        <authorList>
            <person name="Ban H."/>
            <person name="Sato S."/>
            <person name="Yoshikawa S."/>
            <person name="Yamada K."/>
            <person name="Nakamura Y."/>
            <person name="Ichinomiya M."/>
            <person name="Sato N."/>
            <person name="Blanc-Mathieu R."/>
            <person name="Endo H."/>
            <person name="Kuwata A."/>
            <person name="Ogata H."/>
        </authorList>
    </citation>
    <scope>NUCLEOTIDE SEQUENCE [LARGE SCALE GENOMIC DNA]</scope>
</reference>
<dbReference type="InterPro" id="IPR036810">
    <property type="entry name" value="SMc04008-like_sf"/>
</dbReference>
<dbReference type="Proteomes" id="UP001165065">
    <property type="component" value="Unassembled WGS sequence"/>
</dbReference>
<dbReference type="CDD" id="cd00886">
    <property type="entry name" value="MogA_MoaB"/>
    <property type="match status" value="1"/>
</dbReference>
<feature type="domain" description="MoaB/Mog" evidence="4">
    <location>
        <begin position="178"/>
        <end position="338"/>
    </location>
</feature>
<organism evidence="5 6">
    <name type="scientific">Triparma columacea</name>
    <dbReference type="NCBI Taxonomy" id="722753"/>
    <lineage>
        <taxon>Eukaryota</taxon>
        <taxon>Sar</taxon>
        <taxon>Stramenopiles</taxon>
        <taxon>Ochrophyta</taxon>
        <taxon>Bolidophyceae</taxon>
        <taxon>Parmales</taxon>
        <taxon>Triparmaceae</taxon>
        <taxon>Triparma</taxon>
    </lineage>
</organism>
<proteinExistence type="predicted"/>
<dbReference type="EMBL" id="BRYA01000419">
    <property type="protein sequence ID" value="GMI48729.1"/>
    <property type="molecule type" value="Genomic_DNA"/>
</dbReference>
<dbReference type="AlphaFoldDB" id="A0A9W7LFP2"/>
<dbReference type="SUPFAM" id="SSF158757">
    <property type="entry name" value="SMc04008-like"/>
    <property type="match status" value="1"/>
</dbReference>
<comment type="pathway">
    <text evidence="1">Cofactor biosynthesis; molybdopterin biosynthesis.</text>
</comment>
<dbReference type="SMART" id="SM00852">
    <property type="entry name" value="MoCF_biosynth"/>
    <property type="match status" value="1"/>
</dbReference>
<keyword evidence="3" id="KW-0501">Molybdenum cofactor biosynthesis</keyword>
<keyword evidence="6" id="KW-1185">Reference proteome</keyword>
<dbReference type="PANTHER" id="PTHR43764">
    <property type="entry name" value="MOLYBDENUM COFACTOR BIOSYNTHESIS"/>
    <property type="match status" value="1"/>
</dbReference>
<evidence type="ECO:0000313" key="5">
    <source>
        <dbReference type="EMBL" id="GMI48729.1"/>
    </source>
</evidence>
<dbReference type="InterPro" id="IPR036425">
    <property type="entry name" value="MoaB/Mog-like_dom_sf"/>
</dbReference>
<dbReference type="InterPro" id="IPR001453">
    <property type="entry name" value="MoaB/Mog_dom"/>
</dbReference>
<dbReference type="InterPro" id="IPR008284">
    <property type="entry name" value="MoCF_biosynth_CS"/>
</dbReference>
<dbReference type="OrthoDB" id="4349954at2759"/>
<dbReference type="Pfam" id="PF00994">
    <property type="entry name" value="MoCF_biosynth"/>
    <property type="match status" value="1"/>
</dbReference>